<dbReference type="PANTHER" id="PTHR31672:SF13">
    <property type="entry name" value="F-BOX PROTEIN CPR30-LIKE"/>
    <property type="match status" value="1"/>
</dbReference>
<gene>
    <name evidence="3" type="ORF">PIB30_023968</name>
</gene>
<dbReference type="Pfam" id="PF00646">
    <property type="entry name" value="F-box"/>
    <property type="match status" value="1"/>
</dbReference>
<dbReference type="SMART" id="SM00256">
    <property type="entry name" value="FBOX"/>
    <property type="match status" value="1"/>
</dbReference>
<comment type="caution">
    <text evidence="3">The sequence shown here is derived from an EMBL/GenBank/DDBJ whole genome shotgun (WGS) entry which is preliminary data.</text>
</comment>
<protein>
    <recommendedName>
        <fullName evidence="2">F-box domain-containing protein</fullName>
    </recommendedName>
</protein>
<evidence type="ECO:0000256" key="1">
    <source>
        <dbReference type="SAM" id="MobiDB-lite"/>
    </source>
</evidence>
<dbReference type="Pfam" id="PF07734">
    <property type="entry name" value="FBA_1"/>
    <property type="match status" value="1"/>
</dbReference>
<dbReference type="InterPro" id="IPR050796">
    <property type="entry name" value="SCF_F-box_component"/>
</dbReference>
<evidence type="ECO:0000313" key="3">
    <source>
        <dbReference type="EMBL" id="MED6193952.1"/>
    </source>
</evidence>
<dbReference type="NCBIfam" id="TIGR01640">
    <property type="entry name" value="F_box_assoc_1"/>
    <property type="match status" value="1"/>
</dbReference>
<keyword evidence="4" id="KW-1185">Reference proteome</keyword>
<sequence length="415" mass="47451">MEKQLKSINDLFPLELIRAILLRIPIKELARSKCVSKLWNTLISDPNFAESHLHHSLAPTHTYLLIRGYSHAYSVDLNALLVQEDNNGVDAIGLSLPFNKKPRSIFYFLGSCRGLVLLQREQFLILWNPLISFSKRISYSHIVKAATRLRARGSRDFRVRDSHDCVKLFNFLDDALLYGFGYHGSQDEYVVVVAYEGKDGENHFDMCCLGSNSWINLDAALPKPLKMFDWKSKGLFCNGAIHWYTYDCREEILIFDLKERTFSKISVPEQLVPPARYSLVLLGGCLGLYSCDYYSPKTEIWVMKEYRVQSSWTVYEIPLQFFRPLSLSVNGDITGSFHTMDNRMRFYVYNVSGELLKPVQYGNGVLYGRPTSFIVCADSLMSVPSNITDKMMKRRPSSQTEKESGQDLSSVGLDS</sequence>
<dbReference type="PANTHER" id="PTHR31672">
    <property type="entry name" value="BNACNNG10540D PROTEIN"/>
    <property type="match status" value="1"/>
</dbReference>
<dbReference type="InterPro" id="IPR006527">
    <property type="entry name" value="F-box-assoc_dom_typ1"/>
</dbReference>
<evidence type="ECO:0000259" key="2">
    <source>
        <dbReference type="SMART" id="SM00256"/>
    </source>
</evidence>
<feature type="domain" description="F-box" evidence="2">
    <location>
        <begin position="12"/>
        <end position="52"/>
    </location>
</feature>
<dbReference type="InterPro" id="IPR036047">
    <property type="entry name" value="F-box-like_dom_sf"/>
</dbReference>
<organism evidence="3 4">
    <name type="scientific">Stylosanthes scabra</name>
    <dbReference type="NCBI Taxonomy" id="79078"/>
    <lineage>
        <taxon>Eukaryota</taxon>
        <taxon>Viridiplantae</taxon>
        <taxon>Streptophyta</taxon>
        <taxon>Embryophyta</taxon>
        <taxon>Tracheophyta</taxon>
        <taxon>Spermatophyta</taxon>
        <taxon>Magnoliopsida</taxon>
        <taxon>eudicotyledons</taxon>
        <taxon>Gunneridae</taxon>
        <taxon>Pentapetalae</taxon>
        <taxon>rosids</taxon>
        <taxon>fabids</taxon>
        <taxon>Fabales</taxon>
        <taxon>Fabaceae</taxon>
        <taxon>Papilionoideae</taxon>
        <taxon>50 kb inversion clade</taxon>
        <taxon>dalbergioids sensu lato</taxon>
        <taxon>Dalbergieae</taxon>
        <taxon>Pterocarpus clade</taxon>
        <taxon>Stylosanthes</taxon>
    </lineage>
</organism>
<dbReference type="InterPro" id="IPR017451">
    <property type="entry name" value="F-box-assoc_interact_dom"/>
</dbReference>
<dbReference type="SUPFAM" id="SSF81383">
    <property type="entry name" value="F-box domain"/>
    <property type="match status" value="1"/>
</dbReference>
<dbReference type="InterPro" id="IPR001810">
    <property type="entry name" value="F-box_dom"/>
</dbReference>
<dbReference type="Proteomes" id="UP001341840">
    <property type="component" value="Unassembled WGS sequence"/>
</dbReference>
<accession>A0ABU6X7Q2</accession>
<dbReference type="EMBL" id="JASCZI010211533">
    <property type="protein sequence ID" value="MED6193952.1"/>
    <property type="molecule type" value="Genomic_DNA"/>
</dbReference>
<reference evidence="3 4" key="1">
    <citation type="journal article" date="2023" name="Plants (Basel)">
        <title>Bridging the Gap: Combining Genomics and Transcriptomics Approaches to Understand Stylosanthes scabra, an Orphan Legume from the Brazilian Caatinga.</title>
        <authorList>
            <person name="Ferreira-Neto J.R.C."/>
            <person name="da Silva M.D."/>
            <person name="Binneck E."/>
            <person name="de Melo N.F."/>
            <person name="da Silva R.H."/>
            <person name="de Melo A.L.T.M."/>
            <person name="Pandolfi V."/>
            <person name="Bustamante F.O."/>
            <person name="Brasileiro-Vidal A.C."/>
            <person name="Benko-Iseppon A.M."/>
        </authorList>
    </citation>
    <scope>NUCLEOTIDE SEQUENCE [LARGE SCALE GENOMIC DNA]</scope>
    <source>
        <tissue evidence="3">Leaves</tissue>
    </source>
</reference>
<proteinExistence type="predicted"/>
<name>A0ABU6X7Q2_9FABA</name>
<evidence type="ECO:0000313" key="4">
    <source>
        <dbReference type="Proteomes" id="UP001341840"/>
    </source>
</evidence>
<feature type="region of interest" description="Disordered" evidence="1">
    <location>
        <begin position="391"/>
        <end position="415"/>
    </location>
</feature>
<dbReference type="Gene3D" id="1.20.1280.50">
    <property type="match status" value="1"/>
</dbReference>